<reference evidence="3 4" key="1">
    <citation type="submission" date="2018-04" db="EMBL/GenBank/DDBJ databases">
        <title>Marixanthomonas spongiae HN-E44 sp. nov., isolated from a marine sponge.</title>
        <authorList>
            <person name="Luo L."/>
            <person name="Zhuang L."/>
        </authorList>
    </citation>
    <scope>NUCLEOTIDE SEQUENCE [LARGE SCALE GENOMIC DNA]</scope>
    <source>
        <strain evidence="3 4">HN-E44</strain>
    </source>
</reference>
<dbReference type="RefSeq" id="WP_116694075.1">
    <property type="nucleotide sequence ID" value="NZ_QEHR01000004.1"/>
</dbReference>
<evidence type="ECO:0000313" key="3">
    <source>
        <dbReference type="EMBL" id="PVW15180.1"/>
    </source>
</evidence>
<keyword evidence="4" id="KW-1185">Reference proteome</keyword>
<dbReference type="InterPro" id="IPR029060">
    <property type="entry name" value="PIN-like_dom_sf"/>
</dbReference>
<evidence type="ECO:0000259" key="1">
    <source>
        <dbReference type="Pfam" id="PF13470"/>
    </source>
</evidence>
<feature type="domain" description="VapC50 C-terminal" evidence="2">
    <location>
        <begin position="131"/>
        <end position="184"/>
    </location>
</feature>
<dbReference type="InterPro" id="IPR002716">
    <property type="entry name" value="PIN_dom"/>
</dbReference>
<dbReference type="SUPFAM" id="SSF88723">
    <property type="entry name" value="PIN domain-like"/>
    <property type="match status" value="1"/>
</dbReference>
<organism evidence="3 4">
    <name type="scientific">Marixanthomonas spongiae</name>
    <dbReference type="NCBI Taxonomy" id="2174845"/>
    <lineage>
        <taxon>Bacteria</taxon>
        <taxon>Pseudomonadati</taxon>
        <taxon>Bacteroidota</taxon>
        <taxon>Flavobacteriia</taxon>
        <taxon>Flavobacteriales</taxon>
        <taxon>Flavobacteriaceae</taxon>
        <taxon>Marixanthomonas</taxon>
    </lineage>
</organism>
<accession>A0A2U0I2G1</accession>
<name>A0A2U0I2G1_9FLAO</name>
<evidence type="ECO:0000259" key="2">
    <source>
        <dbReference type="Pfam" id="PF26343"/>
    </source>
</evidence>
<protein>
    <submittedName>
        <fullName evidence="3">Nuclease</fullName>
    </submittedName>
</protein>
<sequence length="187" mass="21601">MIHSVRFKCVLDTNVIYPIEIRDLLFWFAFYDMFTPKWSEHIFDEWKDVMKRKGIDEKEAKKRIGKANLAFPDALVTNYSGLIEGLELPDMKDCHVLAAAIKTNANVIVTNNIKDFPKDYLASFGLSAKTADDFLTDIIDLNPEQAVKAFKDMVLNRRNPDLDEFEVLEILRKRGLKETADFLHSQL</sequence>
<proteinExistence type="predicted"/>
<evidence type="ECO:0000313" key="4">
    <source>
        <dbReference type="Proteomes" id="UP000245962"/>
    </source>
</evidence>
<dbReference type="Pfam" id="PF26343">
    <property type="entry name" value="VapC50_C"/>
    <property type="match status" value="1"/>
</dbReference>
<dbReference type="Pfam" id="PF13470">
    <property type="entry name" value="PIN_3"/>
    <property type="match status" value="1"/>
</dbReference>
<gene>
    <name evidence="3" type="ORF">DDV96_07165</name>
</gene>
<dbReference type="InterPro" id="IPR058652">
    <property type="entry name" value="VapC50_C"/>
</dbReference>
<dbReference type="EMBL" id="QEHR01000004">
    <property type="protein sequence ID" value="PVW15180.1"/>
    <property type="molecule type" value="Genomic_DNA"/>
</dbReference>
<feature type="domain" description="PIN" evidence="1">
    <location>
        <begin position="9"/>
        <end position="114"/>
    </location>
</feature>
<dbReference type="AlphaFoldDB" id="A0A2U0I2G1"/>
<dbReference type="OrthoDB" id="211933at2"/>
<comment type="caution">
    <text evidence="3">The sequence shown here is derived from an EMBL/GenBank/DDBJ whole genome shotgun (WGS) entry which is preliminary data.</text>
</comment>
<dbReference type="Proteomes" id="UP000245962">
    <property type="component" value="Unassembled WGS sequence"/>
</dbReference>